<comment type="similarity">
    <text evidence="1">Belongs to the short-chain dehydrogenases/reductases (SDR) family.</text>
</comment>
<dbReference type="PRINTS" id="PR00080">
    <property type="entry name" value="SDRFAMILY"/>
</dbReference>
<dbReference type="GO" id="GO:0016491">
    <property type="term" value="F:oxidoreductase activity"/>
    <property type="evidence" value="ECO:0007669"/>
    <property type="project" value="UniProtKB-KW"/>
</dbReference>
<dbReference type="Pfam" id="PF13561">
    <property type="entry name" value="adh_short_C2"/>
    <property type="match status" value="1"/>
</dbReference>
<dbReference type="KEGG" id="ark:D6B99_07435"/>
<dbReference type="InterPro" id="IPR036291">
    <property type="entry name" value="NAD(P)-bd_dom_sf"/>
</dbReference>
<dbReference type="Proteomes" id="UP000266118">
    <property type="component" value="Chromosome"/>
</dbReference>
<dbReference type="OrthoDB" id="9804774at2"/>
<protein>
    <submittedName>
        <fullName evidence="3">SDR family oxidoreductase</fullName>
    </submittedName>
</protein>
<dbReference type="NCBIfam" id="NF005559">
    <property type="entry name" value="PRK07231.1"/>
    <property type="match status" value="1"/>
</dbReference>
<evidence type="ECO:0000313" key="3">
    <source>
        <dbReference type="EMBL" id="AYD47450.1"/>
    </source>
</evidence>
<evidence type="ECO:0000256" key="1">
    <source>
        <dbReference type="ARBA" id="ARBA00006484"/>
    </source>
</evidence>
<dbReference type="Gene3D" id="3.40.50.720">
    <property type="entry name" value="NAD(P)-binding Rossmann-like Domain"/>
    <property type="match status" value="1"/>
</dbReference>
<dbReference type="InterPro" id="IPR045000">
    <property type="entry name" value="TR"/>
</dbReference>
<dbReference type="RefSeq" id="WP_119986586.1">
    <property type="nucleotide sequence ID" value="NZ_CP032489.1"/>
</dbReference>
<dbReference type="EMBL" id="CP032489">
    <property type="protein sequence ID" value="AYD47450.1"/>
    <property type="molecule type" value="Genomic_DNA"/>
</dbReference>
<dbReference type="PROSITE" id="PS00061">
    <property type="entry name" value="ADH_SHORT"/>
    <property type="match status" value="1"/>
</dbReference>
<dbReference type="PRINTS" id="PR00081">
    <property type="entry name" value="GDHRDH"/>
</dbReference>
<dbReference type="InterPro" id="IPR020904">
    <property type="entry name" value="Sc_DH/Rdtase_CS"/>
</dbReference>
<dbReference type="InterPro" id="IPR002347">
    <property type="entry name" value="SDR_fam"/>
</dbReference>
<sequence>MNNWNLENKFALVTGGSKGIGNAIIKELSDLGATVLFLARDEENNQRVLSTIGNEKLNALAGDVTNNDFRKKVNAWVEDNWGKLDILVNNAGINIRKPSIEYTPDEYQRVLNVNLIAPFELIKELYPLLKKSGHASIINIASVAGSMDAQTGAPYGMSKAGIIQLSRSLAAEWASSRIRVNAISPWFTETPATSGLLSNQERLAAIIARTPEKRVAKDVEIAAAVAFLAMDKSSYITGQNIIVDGGATSSIL</sequence>
<gene>
    <name evidence="3" type="ORF">D6B99_07435</name>
</gene>
<name>A0A386HPM7_9BACT</name>
<evidence type="ECO:0000256" key="2">
    <source>
        <dbReference type="ARBA" id="ARBA00023002"/>
    </source>
</evidence>
<dbReference type="NCBIfam" id="NF006693">
    <property type="entry name" value="PRK09242.1"/>
    <property type="match status" value="1"/>
</dbReference>
<dbReference type="SUPFAM" id="SSF51735">
    <property type="entry name" value="NAD(P)-binding Rossmann-fold domains"/>
    <property type="match status" value="1"/>
</dbReference>
<reference evidence="3 4" key="1">
    <citation type="submission" date="2018-09" db="EMBL/GenBank/DDBJ databases">
        <title>Arachidicoccus sp. nov., a bacterium isolated from soil.</title>
        <authorList>
            <person name="Weon H.-Y."/>
            <person name="Kwon S.-W."/>
            <person name="Lee S.A."/>
        </authorList>
    </citation>
    <scope>NUCLEOTIDE SEQUENCE [LARGE SCALE GENOMIC DNA]</scope>
    <source>
        <strain evidence="3 4">KIS59-12</strain>
    </source>
</reference>
<dbReference type="PANTHER" id="PTHR42898">
    <property type="entry name" value="TROPINONE REDUCTASE"/>
    <property type="match status" value="1"/>
</dbReference>
<dbReference type="PANTHER" id="PTHR42898:SF6">
    <property type="entry name" value="NADP-DEPENDENT MANNITOL DEHYDROGENASE"/>
    <property type="match status" value="1"/>
</dbReference>
<organism evidence="3 4">
    <name type="scientific">Arachidicoccus soli</name>
    <dbReference type="NCBI Taxonomy" id="2341117"/>
    <lineage>
        <taxon>Bacteria</taxon>
        <taxon>Pseudomonadati</taxon>
        <taxon>Bacteroidota</taxon>
        <taxon>Chitinophagia</taxon>
        <taxon>Chitinophagales</taxon>
        <taxon>Chitinophagaceae</taxon>
        <taxon>Arachidicoccus</taxon>
    </lineage>
</organism>
<accession>A0A386HPM7</accession>
<proteinExistence type="inferred from homology"/>
<keyword evidence="2" id="KW-0560">Oxidoreductase</keyword>
<dbReference type="AlphaFoldDB" id="A0A386HPM7"/>
<keyword evidence="4" id="KW-1185">Reference proteome</keyword>
<evidence type="ECO:0000313" key="4">
    <source>
        <dbReference type="Proteomes" id="UP000266118"/>
    </source>
</evidence>
<dbReference type="FunFam" id="3.40.50.720:FF:000084">
    <property type="entry name" value="Short-chain dehydrogenase reductase"/>
    <property type="match status" value="1"/>
</dbReference>